<feature type="compositionally biased region" description="Low complexity" evidence="1">
    <location>
        <begin position="145"/>
        <end position="164"/>
    </location>
</feature>
<feature type="compositionally biased region" description="Low complexity" evidence="1">
    <location>
        <begin position="472"/>
        <end position="483"/>
    </location>
</feature>
<gene>
    <name evidence="2" type="ORF">CONLIGDRAFT_717724</name>
</gene>
<organism evidence="2 3">
    <name type="scientific">Coniochaeta ligniaria NRRL 30616</name>
    <dbReference type="NCBI Taxonomy" id="1408157"/>
    <lineage>
        <taxon>Eukaryota</taxon>
        <taxon>Fungi</taxon>
        <taxon>Dikarya</taxon>
        <taxon>Ascomycota</taxon>
        <taxon>Pezizomycotina</taxon>
        <taxon>Sordariomycetes</taxon>
        <taxon>Sordariomycetidae</taxon>
        <taxon>Coniochaetales</taxon>
        <taxon>Coniochaetaceae</taxon>
        <taxon>Coniochaeta</taxon>
    </lineage>
</organism>
<feature type="region of interest" description="Disordered" evidence="1">
    <location>
        <begin position="588"/>
        <end position="830"/>
    </location>
</feature>
<reference evidence="2 3" key="1">
    <citation type="submission" date="2016-10" db="EMBL/GenBank/DDBJ databases">
        <title>Draft genome sequence of Coniochaeta ligniaria NRRL30616, a lignocellulolytic fungus for bioabatement of inhibitors in plant biomass hydrolysates.</title>
        <authorList>
            <consortium name="DOE Joint Genome Institute"/>
            <person name="Jimenez D.J."/>
            <person name="Hector R.E."/>
            <person name="Riley R."/>
            <person name="Sun H."/>
            <person name="Grigoriev I.V."/>
            <person name="Van Elsas J.D."/>
            <person name="Nichols N.N."/>
        </authorList>
    </citation>
    <scope>NUCLEOTIDE SEQUENCE [LARGE SCALE GENOMIC DNA]</scope>
    <source>
        <strain evidence="2 3">NRRL 30616</strain>
    </source>
</reference>
<sequence>MALLGDNTGAFLTSETQIPHKYTVIPSDQQELLAQPDAWNTKGIPNVPPKVLQDVKEAYLRRLRAAAGSAQATPVSRHPGRLNGSSRVEDDMKDGQGHEHSDDDNGEPIPWSSSPAQHKQAPVPRDELPTPRPINLRVRSPPPLHSDIPLPSSSPPRRNNLRVPSSPPLPTRRPSPHKVSQTPPQNAARPAALVNPKARVRVVQREPPSSLASEPDLEYQPPRAITDVVSPVDRVLRSTQPPPPVQLLRSMQPPAPTPPSAQEPVTVPCTWKEPSNPGEGQQTAEEPAKKRRRLMKHPPFESSQAVDSNSAAAPSGEEGYDSSQVGQVVALNRSYSSSGRLPPNGPASQAPFVAFCTAYPSYTLYKGTLRDFVSAAISIQHLQKTRSLPDFLYDDYIRVWAHQYISYMRNCVEERRKPLTGIQWYNEHVPEPEYNKRIFTRGNIADITEHHSDVADLVRNMSREHRDEQSDNDASSLPAAASPTTILSPRTTVLSPTPQVGSEGLHLGGSRPKDDISSLPAATSPLVASSGPPRSGRGVLPGGGSAPAQSAQSVVTPRANMHAMLRPDQIEKIEPLRSVSGYVVTMSPSRASASKRDHKQRAVAPPAPPEIKDEEDESSGAQLPPMTPDIGPSDRVSAAHAASSDRNPAPTSTNRSPAYAFGQRGPARILTEQATTRKADTGRMMQASESITQDYGDEEPERQSNGRSMRPPESRPPAFNEPLATAVPSPSPWGSNAPAPQPKKPSRPRPRSPTPSFGDVLTQPPSTALSFIPDFTRSVESIPDTAIKPKDAPRFNHRAHGPPAFSSASKPPASSAVSASRNVKGKKLTKADRFRMFVEKRQAQSSAPKSTIED</sequence>
<feature type="region of interest" description="Disordered" evidence="1">
    <location>
        <begin position="65"/>
        <end position="323"/>
    </location>
</feature>
<proteinExistence type="predicted"/>
<evidence type="ECO:0000313" key="3">
    <source>
        <dbReference type="Proteomes" id="UP000182658"/>
    </source>
</evidence>
<feature type="region of interest" description="Disordered" evidence="1">
    <location>
        <begin position="463"/>
        <end position="555"/>
    </location>
</feature>
<name>A0A1J7IEG4_9PEZI</name>
<feature type="compositionally biased region" description="Polar residues" evidence="1">
    <location>
        <begin position="301"/>
        <end position="312"/>
    </location>
</feature>
<feature type="compositionally biased region" description="Polar residues" evidence="1">
    <location>
        <begin position="484"/>
        <end position="500"/>
    </location>
</feature>
<accession>A0A1J7IEG4</accession>
<dbReference type="STRING" id="1408157.A0A1J7IEG4"/>
<dbReference type="OrthoDB" id="3538943at2759"/>
<evidence type="ECO:0000313" key="2">
    <source>
        <dbReference type="EMBL" id="OIW26095.1"/>
    </source>
</evidence>
<dbReference type="Proteomes" id="UP000182658">
    <property type="component" value="Unassembled WGS sequence"/>
</dbReference>
<feature type="compositionally biased region" description="Polar residues" evidence="1">
    <location>
        <begin position="644"/>
        <end position="656"/>
    </location>
</feature>
<dbReference type="AlphaFoldDB" id="A0A1J7IEG4"/>
<feature type="compositionally biased region" description="Low complexity" evidence="1">
    <location>
        <begin position="802"/>
        <end position="820"/>
    </location>
</feature>
<dbReference type="InParanoid" id="A0A1J7IEG4"/>
<protein>
    <submittedName>
        <fullName evidence="2">Uncharacterized protein</fullName>
    </submittedName>
</protein>
<evidence type="ECO:0000256" key="1">
    <source>
        <dbReference type="SAM" id="MobiDB-lite"/>
    </source>
</evidence>
<feature type="compositionally biased region" description="Basic and acidic residues" evidence="1">
    <location>
        <begin position="87"/>
        <end position="103"/>
    </location>
</feature>
<keyword evidence="3" id="KW-1185">Reference proteome</keyword>
<dbReference type="EMBL" id="KV875101">
    <property type="protein sequence ID" value="OIW26095.1"/>
    <property type="molecule type" value="Genomic_DNA"/>
</dbReference>